<comment type="caution">
    <text evidence="1">The sequence shown here is derived from an EMBL/GenBank/DDBJ whole genome shotgun (WGS) entry which is preliminary data.</text>
</comment>
<dbReference type="AlphaFoldDB" id="A0AAW9TUS3"/>
<proteinExistence type="predicted"/>
<accession>A0AAW9TUS3</accession>
<protein>
    <submittedName>
        <fullName evidence="1">Uncharacterized protein</fullName>
    </submittedName>
</protein>
<dbReference type="EMBL" id="WISR01000163">
    <property type="protein sequence ID" value="MQW35052.1"/>
    <property type="molecule type" value="Genomic_DNA"/>
</dbReference>
<gene>
    <name evidence="1" type="ORF">GHK53_20285</name>
</gene>
<sequence>MEQELRKILLNTAAAYAAAEACALSTISRRVKNDAAFFTRISQTDKSFTARTFDEVMHWFAENWPKEAQRPLELMKWIADTGFSVKP</sequence>
<organism evidence="1 2">
    <name type="scientific">Rhizobium meliloti</name>
    <name type="common">Ensifer meliloti</name>
    <name type="synonym">Sinorhizobium meliloti</name>
    <dbReference type="NCBI Taxonomy" id="382"/>
    <lineage>
        <taxon>Bacteria</taxon>
        <taxon>Pseudomonadati</taxon>
        <taxon>Pseudomonadota</taxon>
        <taxon>Alphaproteobacteria</taxon>
        <taxon>Hyphomicrobiales</taxon>
        <taxon>Rhizobiaceae</taxon>
        <taxon>Sinorhizobium/Ensifer group</taxon>
        <taxon>Sinorhizobium</taxon>
    </lineage>
</organism>
<evidence type="ECO:0000313" key="2">
    <source>
        <dbReference type="Proteomes" id="UP000429484"/>
    </source>
</evidence>
<name>A0AAW9TUS3_RHIML</name>
<reference evidence="1 2" key="1">
    <citation type="journal article" date="2013" name="Genome Biol.">
        <title>Comparative genomics of the core and accessory genomes of 48 Sinorhizobium strains comprising five genospecies.</title>
        <authorList>
            <person name="Sugawara M."/>
            <person name="Epstein B."/>
            <person name="Badgley B.D."/>
            <person name="Unno T."/>
            <person name="Xu L."/>
            <person name="Reese J."/>
            <person name="Gyaneshwar P."/>
            <person name="Denny R."/>
            <person name="Mudge J."/>
            <person name="Bharti A.K."/>
            <person name="Farmer A.D."/>
            <person name="May G.D."/>
            <person name="Woodward J.E."/>
            <person name="Medigue C."/>
            <person name="Vallenet D."/>
            <person name="Lajus A."/>
            <person name="Rouy Z."/>
            <person name="Martinez-Vaz B."/>
            <person name="Tiffin P."/>
            <person name="Young N.D."/>
            <person name="Sadowsky M.J."/>
        </authorList>
    </citation>
    <scope>NUCLEOTIDE SEQUENCE [LARGE SCALE GENOMIC DNA]</scope>
    <source>
        <strain evidence="1 2">N6B1</strain>
    </source>
</reference>
<dbReference type="RefSeq" id="WP_088197187.1">
    <property type="nucleotide sequence ID" value="NZ_JAMKQB010000051.1"/>
</dbReference>
<dbReference type="Proteomes" id="UP000429484">
    <property type="component" value="Unassembled WGS sequence"/>
</dbReference>
<evidence type="ECO:0000313" key="1">
    <source>
        <dbReference type="EMBL" id="MQW35052.1"/>
    </source>
</evidence>